<dbReference type="SUPFAM" id="SSF158710">
    <property type="entry name" value="PSPTO4464-like"/>
    <property type="match status" value="1"/>
</dbReference>
<dbReference type="InterPro" id="IPR023153">
    <property type="entry name" value="DarP_sf"/>
</dbReference>
<accession>A0A5B8MUK8</accession>
<proteinExistence type="predicted"/>
<dbReference type="Proteomes" id="UP000316726">
    <property type="component" value="Chromosome 12"/>
</dbReference>
<gene>
    <name evidence="1" type="ORF">A3770_12p67610</name>
</gene>
<keyword evidence="2" id="KW-1185">Reference proteome</keyword>
<evidence type="ECO:0000313" key="1">
    <source>
        <dbReference type="EMBL" id="QDZ24243.1"/>
    </source>
</evidence>
<reference evidence="1 2" key="1">
    <citation type="submission" date="2018-07" db="EMBL/GenBank/DDBJ databases">
        <title>The complete nuclear genome of the prasinophyte Chloropicon primus (CCMP1205).</title>
        <authorList>
            <person name="Pombert J.-F."/>
            <person name="Otis C."/>
            <person name="Turmel M."/>
            <person name="Lemieux C."/>
        </authorList>
    </citation>
    <scope>NUCLEOTIDE SEQUENCE [LARGE SCALE GENOMIC DNA]</scope>
    <source>
        <strain evidence="1 2">CCMP1205</strain>
    </source>
</reference>
<name>A0A5B8MUK8_9CHLO</name>
<dbReference type="EMBL" id="CP031045">
    <property type="protein sequence ID" value="QDZ24243.1"/>
    <property type="molecule type" value="Genomic_DNA"/>
</dbReference>
<evidence type="ECO:0000313" key="2">
    <source>
        <dbReference type="Proteomes" id="UP000316726"/>
    </source>
</evidence>
<dbReference type="Pfam" id="PF04751">
    <property type="entry name" value="DarP"/>
    <property type="match status" value="1"/>
</dbReference>
<organism evidence="1 2">
    <name type="scientific">Chloropicon primus</name>
    <dbReference type="NCBI Taxonomy" id="1764295"/>
    <lineage>
        <taxon>Eukaryota</taxon>
        <taxon>Viridiplantae</taxon>
        <taxon>Chlorophyta</taxon>
        <taxon>Chloropicophyceae</taxon>
        <taxon>Chloropicales</taxon>
        <taxon>Chloropicaceae</taxon>
        <taxon>Chloropicon</taxon>
    </lineage>
</organism>
<dbReference type="AlphaFoldDB" id="A0A5B8MUK8"/>
<dbReference type="InterPro" id="IPR006839">
    <property type="entry name" value="DarP"/>
</dbReference>
<dbReference type="Gene3D" id="1.10.60.30">
    <property type="entry name" value="PSPTO4464-like domains"/>
    <property type="match status" value="1"/>
</dbReference>
<protein>
    <submittedName>
        <fullName evidence="1">Uncharacterized protein</fullName>
    </submittedName>
</protein>
<sequence length="200" mass="22840">MRAGIPTATPSSSRRQRGIRFRFREHQGNRNGKGSLAAAALLRRLSSPSPTRRVRFGFACQASAQRRRRRDGVDIDIDGDDIDGAGDGFGRRRRRREGGLFDFDSEESVVRDEQRRDRSKSEKKRQAKEYFRAAELLTSLGKKQLENLGPFLDDSVLDLVKLAQKLSVRNQGRKRLEQTIAKHLRTSEVGVEDIRRHLNL</sequence>